<dbReference type="InterPro" id="IPR001245">
    <property type="entry name" value="Ser-Thr/Tyr_kinase_cat_dom"/>
</dbReference>
<dbReference type="Gene3D" id="3.30.200.20">
    <property type="entry name" value="Phosphorylase Kinase, domain 1"/>
    <property type="match status" value="1"/>
</dbReference>
<evidence type="ECO:0000256" key="20">
    <source>
        <dbReference type="PROSITE-ProRule" id="PRU10141"/>
    </source>
</evidence>
<keyword evidence="17" id="KW-0325">Glycoprotein</keyword>
<keyword evidence="3" id="KW-1003">Cell membrane</keyword>
<dbReference type="Gene3D" id="1.10.510.10">
    <property type="entry name" value="Transferase(Phosphotransferase) domain 1"/>
    <property type="match status" value="1"/>
</dbReference>
<evidence type="ECO:0000256" key="12">
    <source>
        <dbReference type="ARBA" id="ARBA00022777"/>
    </source>
</evidence>
<comment type="catalytic activity">
    <reaction evidence="18">
        <text>L-threonyl-[protein] + ATP = O-phospho-L-threonyl-[protein] + ADP + H(+)</text>
        <dbReference type="Rhea" id="RHEA:46608"/>
        <dbReference type="Rhea" id="RHEA-COMP:11060"/>
        <dbReference type="Rhea" id="RHEA-COMP:11605"/>
        <dbReference type="ChEBI" id="CHEBI:15378"/>
        <dbReference type="ChEBI" id="CHEBI:30013"/>
        <dbReference type="ChEBI" id="CHEBI:30616"/>
        <dbReference type="ChEBI" id="CHEBI:61977"/>
        <dbReference type="ChEBI" id="CHEBI:456216"/>
        <dbReference type="EC" id="2.7.11.1"/>
    </reaction>
</comment>
<accession>A0A6A2ZKQ6</accession>
<proteinExistence type="predicted"/>
<dbReference type="Pfam" id="PF07714">
    <property type="entry name" value="PK_Tyr_Ser-Thr"/>
    <property type="match status" value="1"/>
</dbReference>
<dbReference type="EC" id="2.7.11.1" evidence="2"/>
<name>A0A6A2ZKQ6_HIBSY</name>
<keyword evidence="14" id="KW-1133">Transmembrane helix</keyword>
<evidence type="ECO:0000256" key="8">
    <source>
        <dbReference type="ARBA" id="ARBA00022692"/>
    </source>
</evidence>
<dbReference type="Gene3D" id="3.80.10.10">
    <property type="entry name" value="Ribonuclease Inhibitor"/>
    <property type="match status" value="2"/>
</dbReference>
<keyword evidence="16" id="KW-0675">Receptor</keyword>
<dbReference type="GO" id="GO:0005886">
    <property type="term" value="C:plasma membrane"/>
    <property type="evidence" value="ECO:0007669"/>
    <property type="project" value="UniProtKB-SubCell"/>
</dbReference>
<keyword evidence="5" id="KW-0597">Phosphoprotein</keyword>
<dbReference type="InterPro" id="IPR008271">
    <property type="entry name" value="Ser/Thr_kinase_AS"/>
</dbReference>
<dbReference type="PROSITE" id="PS00107">
    <property type="entry name" value="PROTEIN_KINASE_ATP"/>
    <property type="match status" value="1"/>
</dbReference>
<evidence type="ECO:0000256" key="9">
    <source>
        <dbReference type="ARBA" id="ARBA00022729"/>
    </source>
</evidence>
<keyword evidence="7" id="KW-0808">Transferase</keyword>
<dbReference type="PRINTS" id="PR00019">
    <property type="entry name" value="LEURICHRPT"/>
</dbReference>
<gene>
    <name evidence="22" type="ORF">F3Y22_tig00110847pilonHSYRG00110</name>
</gene>
<keyword evidence="12" id="KW-0418">Kinase</keyword>
<dbReference type="FunFam" id="3.30.200.20:FF:000661">
    <property type="entry name" value="Serine-threonine protein kinase plant-type"/>
    <property type="match status" value="1"/>
</dbReference>
<keyword evidence="11 20" id="KW-0547">Nucleotide-binding</keyword>
<comment type="caution">
    <text evidence="22">The sequence shown here is derived from an EMBL/GenBank/DDBJ whole genome shotgun (WGS) entry which is preliminary data.</text>
</comment>
<keyword evidence="4" id="KW-0723">Serine/threonine-protein kinase</keyword>
<evidence type="ECO:0000259" key="21">
    <source>
        <dbReference type="PROSITE" id="PS50011"/>
    </source>
</evidence>
<evidence type="ECO:0000256" key="5">
    <source>
        <dbReference type="ARBA" id="ARBA00022553"/>
    </source>
</evidence>
<feature type="domain" description="Protein kinase" evidence="21">
    <location>
        <begin position="420"/>
        <end position="659"/>
    </location>
</feature>
<dbReference type="SMART" id="SM00369">
    <property type="entry name" value="LRR_TYP"/>
    <property type="match status" value="7"/>
</dbReference>
<evidence type="ECO:0000256" key="11">
    <source>
        <dbReference type="ARBA" id="ARBA00022741"/>
    </source>
</evidence>
<dbReference type="InterPro" id="IPR032675">
    <property type="entry name" value="LRR_dom_sf"/>
</dbReference>
<dbReference type="Pfam" id="PF00560">
    <property type="entry name" value="LRR_1"/>
    <property type="match status" value="3"/>
</dbReference>
<evidence type="ECO:0000256" key="6">
    <source>
        <dbReference type="ARBA" id="ARBA00022614"/>
    </source>
</evidence>
<dbReference type="AlphaFoldDB" id="A0A6A2ZKQ6"/>
<dbReference type="FunFam" id="1.10.510.10:FF:000358">
    <property type="entry name" value="Putative leucine-rich repeat receptor-like serine/threonine-protein kinase"/>
    <property type="match status" value="1"/>
</dbReference>
<evidence type="ECO:0000256" key="17">
    <source>
        <dbReference type="ARBA" id="ARBA00023180"/>
    </source>
</evidence>
<dbReference type="Pfam" id="PF13855">
    <property type="entry name" value="LRR_8"/>
    <property type="match status" value="2"/>
</dbReference>
<dbReference type="InterPro" id="IPR011009">
    <property type="entry name" value="Kinase-like_dom_sf"/>
</dbReference>
<evidence type="ECO:0000256" key="2">
    <source>
        <dbReference type="ARBA" id="ARBA00012513"/>
    </source>
</evidence>
<dbReference type="GO" id="GO:0016757">
    <property type="term" value="F:glycosyltransferase activity"/>
    <property type="evidence" value="ECO:0007669"/>
    <property type="project" value="UniProtKB-KW"/>
</dbReference>
<organism evidence="22 23">
    <name type="scientific">Hibiscus syriacus</name>
    <name type="common">Rose of Sharon</name>
    <dbReference type="NCBI Taxonomy" id="106335"/>
    <lineage>
        <taxon>Eukaryota</taxon>
        <taxon>Viridiplantae</taxon>
        <taxon>Streptophyta</taxon>
        <taxon>Embryophyta</taxon>
        <taxon>Tracheophyta</taxon>
        <taxon>Spermatophyta</taxon>
        <taxon>Magnoliopsida</taxon>
        <taxon>eudicotyledons</taxon>
        <taxon>Gunneridae</taxon>
        <taxon>Pentapetalae</taxon>
        <taxon>rosids</taxon>
        <taxon>malvids</taxon>
        <taxon>Malvales</taxon>
        <taxon>Malvaceae</taxon>
        <taxon>Malvoideae</taxon>
        <taxon>Hibiscus</taxon>
    </lineage>
</organism>
<sequence>MINLPKLEELVLWDNKLSGNIPTSISNASMLKLLELENNFFSGPIPDTFGHLRHLESLNIGFNNLTTESATHEWTFLSSLANYRNLTYIVVSGNPLHGVLPSYIGNLSTSLQNFHAKDCELKGNIPMEIGNLSNMLVLALDNNELRGSVPTSIGRMRNLQALYLFSNKLGGPISESICGLERLYVLSLSLNELHGPIHNCLGNLTSLGYLYLASNKLTSPIPSTLWNLKDILVLDSSSNYLNNSNALDVGVLRSLVELNLSTNLLTGDISSSIGGLLTLVSLDLSNNKLRGLIPQSLGGLISMKFLDLSNNDLCGVIPKSLEKLRFLNYLNVSFNRLEGEIPTDGRFPNFSSTLFMNNSALCGPPRLLVPPCKKNIRKNSKMIFHALSRNTTLPIKDDSSSLKTWRRISQAELSQATDGFVENNLLGSGSFGYVYRGRLSDGMEVAIKVFNLQTEGAFKSFDIECEALRNIVNRNLVKIITCCSNVEFKDLVLDFMSNGSLDKWLHSKNRSLDILQRMNIMIDVATALEHLHTGHPTLVIHCDLKPSNILLDDDMVAHVGDFGIAKLLGEGDVMRQTMTLATIGYMATEFGSAGIVSIKCDVYSYGIVLIETFTKKKPTDDFFTDEMTMRDWVKRSLSEGMIDIADVDILRREDEYFVV</sequence>
<dbReference type="PROSITE" id="PS50011">
    <property type="entry name" value="PROTEIN_KINASE_DOM"/>
    <property type="match status" value="1"/>
</dbReference>
<evidence type="ECO:0000256" key="19">
    <source>
        <dbReference type="ARBA" id="ARBA00048679"/>
    </source>
</evidence>
<evidence type="ECO:0000256" key="4">
    <source>
        <dbReference type="ARBA" id="ARBA00022527"/>
    </source>
</evidence>
<keyword evidence="10" id="KW-0677">Repeat</keyword>
<dbReference type="EMBL" id="VEPZ02001137">
    <property type="protein sequence ID" value="KAE8692260.1"/>
    <property type="molecule type" value="Genomic_DNA"/>
</dbReference>
<dbReference type="FunFam" id="3.80.10.10:FF:000095">
    <property type="entry name" value="LRR receptor-like serine/threonine-protein kinase GSO1"/>
    <property type="match status" value="1"/>
</dbReference>
<keyword evidence="9" id="KW-0732">Signal</keyword>
<evidence type="ECO:0000313" key="23">
    <source>
        <dbReference type="Proteomes" id="UP000436088"/>
    </source>
</evidence>
<dbReference type="PANTHER" id="PTHR27008:SF583">
    <property type="entry name" value="LRR RECEPTOR-LIKE SERINE_THREONINE-PROTEIN KINASE FLS2"/>
    <property type="match status" value="1"/>
</dbReference>
<dbReference type="SMART" id="SM00220">
    <property type="entry name" value="S_TKc"/>
    <property type="match status" value="1"/>
</dbReference>
<keyword evidence="8" id="KW-0812">Transmembrane</keyword>
<comment type="subcellular location">
    <subcellularLocation>
        <location evidence="1">Cell membrane</location>
        <topology evidence="1">Single-pass membrane protein</topology>
    </subcellularLocation>
</comment>
<dbReference type="InterPro" id="IPR003591">
    <property type="entry name" value="Leu-rich_rpt_typical-subtyp"/>
</dbReference>
<dbReference type="InterPro" id="IPR001611">
    <property type="entry name" value="Leu-rich_rpt"/>
</dbReference>
<keyword evidence="13 20" id="KW-0067">ATP-binding</keyword>
<evidence type="ECO:0000256" key="10">
    <source>
        <dbReference type="ARBA" id="ARBA00022737"/>
    </source>
</evidence>
<keyword evidence="23" id="KW-1185">Reference proteome</keyword>
<dbReference type="PROSITE" id="PS00108">
    <property type="entry name" value="PROTEIN_KINASE_ST"/>
    <property type="match status" value="1"/>
</dbReference>
<dbReference type="GO" id="GO:0004674">
    <property type="term" value="F:protein serine/threonine kinase activity"/>
    <property type="evidence" value="ECO:0007669"/>
    <property type="project" value="UniProtKB-KW"/>
</dbReference>
<dbReference type="GO" id="GO:0005524">
    <property type="term" value="F:ATP binding"/>
    <property type="evidence" value="ECO:0007669"/>
    <property type="project" value="UniProtKB-UniRule"/>
</dbReference>
<evidence type="ECO:0000256" key="18">
    <source>
        <dbReference type="ARBA" id="ARBA00047899"/>
    </source>
</evidence>
<dbReference type="SUPFAM" id="SSF52047">
    <property type="entry name" value="RNI-like"/>
    <property type="match status" value="1"/>
</dbReference>
<comment type="catalytic activity">
    <reaction evidence="19">
        <text>L-seryl-[protein] + ATP = O-phospho-L-seryl-[protein] + ADP + H(+)</text>
        <dbReference type="Rhea" id="RHEA:17989"/>
        <dbReference type="Rhea" id="RHEA-COMP:9863"/>
        <dbReference type="Rhea" id="RHEA-COMP:11604"/>
        <dbReference type="ChEBI" id="CHEBI:15378"/>
        <dbReference type="ChEBI" id="CHEBI:29999"/>
        <dbReference type="ChEBI" id="CHEBI:30616"/>
        <dbReference type="ChEBI" id="CHEBI:83421"/>
        <dbReference type="ChEBI" id="CHEBI:456216"/>
        <dbReference type="EC" id="2.7.11.1"/>
    </reaction>
</comment>
<feature type="binding site" evidence="20">
    <location>
        <position position="448"/>
    </location>
    <ligand>
        <name>ATP</name>
        <dbReference type="ChEBI" id="CHEBI:30616"/>
    </ligand>
</feature>
<protein>
    <recommendedName>
        <fullName evidence="2">non-specific serine/threonine protein kinase</fullName>
        <ecNumber evidence="2">2.7.11.1</ecNumber>
    </recommendedName>
</protein>
<keyword evidence="15" id="KW-0472">Membrane</keyword>
<keyword evidence="6" id="KW-0433">Leucine-rich repeat</keyword>
<dbReference type="InterPro" id="IPR051809">
    <property type="entry name" value="Plant_receptor-like_S/T_kinase"/>
</dbReference>
<dbReference type="Proteomes" id="UP000436088">
    <property type="component" value="Unassembled WGS sequence"/>
</dbReference>
<evidence type="ECO:0000256" key="13">
    <source>
        <dbReference type="ARBA" id="ARBA00022840"/>
    </source>
</evidence>
<evidence type="ECO:0000313" key="22">
    <source>
        <dbReference type="EMBL" id="KAE8692260.1"/>
    </source>
</evidence>
<evidence type="ECO:0000256" key="16">
    <source>
        <dbReference type="ARBA" id="ARBA00023170"/>
    </source>
</evidence>
<evidence type="ECO:0000256" key="3">
    <source>
        <dbReference type="ARBA" id="ARBA00022475"/>
    </source>
</evidence>
<dbReference type="PANTHER" id="PTHR27008">
    <property type="entry name" value="OS04G0122200 PROTEIN"/>
    <property type="match status" value="1"/>
</dbReference>
<dbReference type="InterPro" id="IPR017441">
    <property type="entry name" value="Protein_kinase_ATP_BS"/>
</dbReference>
<dbReference type="SUPFAM" id="SSF56112">
    <property type="entry name" value="Protein kinase-like (PK-like)"/>
    <property type="match status" value="1"/>
</dbReference>
<evidence type="ECO:0000256" key="15">
    <source>
        <dbReference type="ARBA" id="ARBA00023136"/>
    </source>
</evidence>
<evidence type="ECO:0000256" key="7">
    <source>
        <dbReference type="ARBA" id="ARBA00022679"/>
    </source>
</evidence>
<evidence type="ECO:0000256" key="14">
    <source>
        <dbReference type="ARBA" id="ARBA00022989"/>
    </source>
</evidence>
<evidence type="ECO:0000256" key="1">
    <source>
        <dbReference type="ARBA" id="ARBA00004162"/>
    </source>
</evidence>
<reference evidence="22" key="1">
    <citation type="submission" date="2019-09" db="EMBL/GenBank/DDBJ databases">
        <title>Draft genome information of white flower Hibiscus syriacus.</title>
        <authorList>
            <person name="Kim Y.-M."/>
        </authorList>
    </citation>
    <scope>NUCLEOTIDE SEQUENCE [LARGE SCALE GENOMIC DNA]</scope>
    <source>
        <strain evidence="22">YM2019G1</strain>
    </source>
</reference>
<dbReference type="InterPro" id="IPR000719">
    <property type="entry name" value="Prot_kinase_dom"/>
</dbReference>